<dbReference type="PANTHER" id="PTHR43657:SF1">
    <property type="entry name" value="ALTERED INHERITANCE OF MITOCHONDRIA PROTEIN 24, MITOCHONDRIAL"/>
    <property type="match status" value="1"/>
</dbReference>
<dbReference type="Proteomes" id="UP000005638">
    <property type="component" value="Chromosome"/>
</dbReference>
<sequence length="240" mass="25700">MDTLNMEIQKKSTALNVDLQMRPSSTAAVIKLQPGEEFTAEAGSMIAMTPSVTMTTSSQQKKSGGFLKGLKRMLSGESFFLNHYKASSEGGTVFLSTTLAGDMMVKELQGEGIIVQGGSYVASSPNITIDMSFQGFKNLVSKESLFWLSVKGEGTVIVNSFGAIYPIQIDGEYIVDTGHIVAFEETLNFTLTKAGKSWISSILGGEGLVCKFEGKGTVWVQSHNTSTFGGILGPKLKPRG</sequence>
<dbReference type="InterPro" id="IPR016031">
    <property type="entry name" value="Trp_RNA-bd_attenuator-like_dom"/>
</dbReference>
<dbReference type="InterPro" id="IPR036983">
    <property type="entry name" value="AIM24_sf"/>
</dbReference>
<keyword evidence="2" id="KW-1185">Reference proteome</keyword>
<dbReference type="PANTHER" id="PTHR43657">
    <property type="entry name" value="TRYPTOPHAN RNA-BINDING ATTENUATOR PROTEIN-LIKE PROTEIN"/>
    <property type="match status" value="1"/>
</dbReference>
<dbReference type="NCBIfam" id="TIGR00266">
    <property type="entry name" value="TIGR00266 family protein"/>
    <property type="match status" value="1"/>
</dbReference>
<proteinExistence type="predicted"/>
<evidence type="ECO:0000313" key="1">
    <source>
        <dbReference type="EMBL" id="AEW86607.1"/>
    </source>
</evidence>
<evidence type="ECO:0008006" key="3">
    <source>
        <dbReference type="Google" id="ProtNLM"/>
    </source>
</evidence>
<accession>G8X9P4</accession>
<evidence type="ECO:0000313" key="2">
    <source>
        <dbReference type="Proteomes" id="UP000005638"/>
    </source>
</evidence>
<dbReference type="Pfam" id="PF01987">
    <property type="entry name" value="AIM24"/>
    <property type="match status" value="1"/>
</dbReference>
<organism evidence="1 2">
    <name type="scientific">Flavobacterium columnare (strain ATCC 49512 / CIP 103533 / TG 44/87)</name>
    <dbReference type="NCBI Taxonomy" id="1041826"/>
    <lineage>
        <taxon>Bacteria</taxon>
        <taxon>Pseudomonadati</taxon>
        <taxon>Bacteroidota</taxon>
        <taxon>Flavobacteriia</taxon>
        <taxon>Flavobacteriales</taxon>
        <taxon>Flavobacteriaceae</taxon>
        <taxon>Flavobacterium</taxon>
    </lineage>
</organism>
<reference evidence="1 2" key="1">
    <citation type="journal article" date="2012" name="J. Bacteriol.">
        <title>Genome Sequence of the Fish Pathogen Flavobacterium columnare ATCC 49512.</title>
        <authorList>
            <person name="Tekedar H.C."/>
            <person name="Karsi A."/>
            <person name="Gillaspy A.F."/>
            <person name="Dyer D.W."/>
            <person name="Benton N.R."/>
            <person name="Zaitshik J."/>
            <person name="Vamenta S."/>
            <person name="Banes M.M."/>
            <person name="Gulsoy N."/>
            <person name="Aboko-Cole M."/>
            <person name="Waldbieser G.C."/>
            <person name="Lawrence M.L."/>
        </authorList>
    </citation>
    <scope>NUCLEOTIDE SEQUENCE [LARGE SCALE GENOMIC DNA]</scope>
    <source>
        <strain evidence="2">ATCC 49512 / CIP 103533 / TG 44/87</strain>
    </source>
</reference>
<dbReference type="HOGENOM" id="CLU_040551_4_0_10"/>
<dbReference type="eggNOG" id="COG2013">
    <property type="taxonomic scope" value="Bacteria"/>
</dbReference>
<dbReference type="STRING" id="1041826.FCOL_08990"/>
<dbReference type="RefSeq" id="WP_014165882.1">
    <property type="nucleotide sequence ID" value="NC_016510.2"/>
</dbReference>
<dbReference type="GeneID" id="60758630"/>
<dbReference type="InterPro" id="IPR002838">
    <property type="entry name" value="AIM24"/>
</dbReference>
<name>G8X9P4_FLACA</name>
<protein>
    <recommendedName>
        <fullName evidence="3">TIGR00266 family protein</fullName>
    </recommendedName>
</protein>
<dbReference type="SUPFAM" id="SSF51219">
    <property type="entry name" value="TRAP-like"/>
    <property type="match status" value="1"/>
</dbReference>
<dbReference type="Gene3D" id="3.60.160.10">
    <property type="entry name" value="Mitochondrial biogenesis AIM24"/>
    <property type="match status" value="1"/>
</dbReference>
<dbReference type="EMBL" id="CP003222">
    <property type="protein sequence ID" value="AEW86607.1"/>
    <property type="molecule type" value="Genomic_DNA"/>
</dbReference>
<dbReference type="KEGG" id="fco:FCOL_08990"/>
<gene>
    <name evidence="1" type="ordered locus">FCOL_08990</name>
</gene>
<dbReference type="AlphaFoldDB" id="G8X9P4"/>